<proteinExistence type="predicted"/>
<dbReference type="AlphaFoldDB" id="A0A2I2KYZ1"/>
<name>A0A2I2KYZ1_9ACTN</name>
<organism evidence="1 2">
    <name type="scientific">Frankia canadensis</name>
    <dbReference type="NCBI Taxonomy" id="1836972"/>
    <lineage>
        <taxon>Bacteria</taxon>
        <taxon>Bacillati</taxon>
        <taxon>Actinomycetota</taxon>
        <taxon>Actinomycetes</taxon>
        <taxon>Frankiales</taxon>
        <taxon>Frankiaceae</taxon>
        <taxon>Frankia</taxon>
    </lineage>
</organism>
<evidence type="ECO:0000313" key="2">
    <source>
        <dbReference type="Proteomes" id="UP000234331"/>
    </source>
</evidence>
<gene>
    <name evidence="1" type="ORF">FRACA_560003</name>
</gene>
<dbReference type="RefSeq" id="WP_279354705.1">
    <property type="nucleotide sequence ID" value="NZ_FZMO01000512.1"/>
</dbReference>
<reference evidence="1 2" key="1">
    <citation type="submission" date="2017-06" db="EMBL/GenBank/DDBJ databases">
        <authorList>
            <person name="Kim H.J."/>
            <person name="Triplett B.A."/>
        </authorList>
    </citation>
    <scope>NUCLEOTIDE SEQUENCE [LARGE SCALE GENOMIC DNA]</scope>
    <source>
        <strain evidence="1">FRACA_ARgP5</strain>
    </source>
</reference>
<sequence>MAYAVDERTAAEAALDFFSTTLARPLRALTTAATTPAGAR</sequence>
<dbReference type="Proteomes" id="UP000234331">
    <property type="component" value="Unassembled WGS sequence"/>
</dbReference>
<keyword evidence="2" id="KW-1185">Reference proteome</keyword>
<evidence type="ECO:0000313" key="1">
    <source>
        <dbReference type="EMBL" id="SNQ50885.1"/>
    </source>
</evidence>
<dbReference type="EMBL" id="FZMO01000512">
    <property type="protein sequence ID" value="SNQ50885.1"/>
    <property type="molecule type" value="Genomic_DNA"/>
</dbReference>
<protein>
    <submittedName>
        <fullName evidence="1">Uncharacterized protein</fullName>
    </submittedName>
</protein>
<accession>A0A2I2KYZ1</accession>